<feature type="chain" id="PRO_5045873320" description="GH3 middle domain-containing protein" evidence="3">
    <location>
        <begin position="16"/>
        <end position="217"/>
    </location>
</feature>
<evidence type="ECO:0000256" key="2">
    <source>
        <dbReference type="ARBA" id="ARBA00022598"/>
    </source>
</evidence>
<comment type="caution">
    <text evidence="5">The sequence shown here is derived from an EMBL/GenBank/DDBJ whole genome shotgun (WGS) entry which is preliminary data.</text>
</comment>
<organism evidence="5 6">
    <name type="scientific">Hibiscus sabdariffa</name>
    <name type="common">roselle</name>
    <dbReference type="NCBI Taxonomy" id="183260"/>
    <lineage>
        <taxon>Eukaryota</taxon>
        <taxon>Viridiplantae</taxon>
        <taxon>Streptophyta</taxon>
        <taxon>Embryophyta</taxon>
        <taxon>Tracheophyta</taxon>
        <taxon>Spermatophyta</taxon>
        <taxon>Magnoliopsida</taxon>
        <taxon>eudicotyledons</taxon>
        <taxon>Gunneridae</taxon>
        <taxon>Pentapetalae</taxon>
        <taxon>rosids</taxon>
        <taxon>malvids</taxon>
        <taxon>Malvales</taxon>
        <taxon>Malvaceae</taxon>
        <taxon>Malvoideae</taxon>
        <taxon>Hibiscus</taxon>
    </lineage>
</organism>
<evidence type="ECO:0000259" key="4">
    <source>
        <dbReference type="Pfam" id="PF23571"/>
    </source>
</evidence>
<keyword evidence="6" id="KW-1185">Reference proteome</keyword>
<dbReference type="InterPro" id="IPR055377">
    <property type="entry name" value="GH3_M"/>
</dbReference>
<sequence>MVVWATLELITVVIAVRESFGKDIEWAFGPTVLTSYYNNNYFKRRPYDISMSTPAHHHPLHELFSKHVCSNALAMAQYIPTLEYYSGGLPIACTMYASSECYFSLNPNPMCKPIEVAYTIMPNVPYFEFLPLESSASGLFDLFDVKVGKEYELIITTYVGLCRYRVGDVLRVIGFHNAAPQFPFVKRKNMLLSIESYKTDEAELQNVMKEFNANVVE</sequence>
<dbReference type="InterPro" id="IPR004993">
    <property type="entry name" value="GH3"/>
</dbReference>
<accession>A0ABR2TFL0</accession>
<evidence type="ECO:0000313" key="5">
    <source>
        <dbReference type="EMBL" id="KAK9036281.1"/>
    </source>
</evidence>
<protein>
    <recommendedName>
        <fullName evidence="4">GH3 middle domain-containing protein</fullName>
    </recommendedName>
</protein>
<gene>
    <name evidence="5" type="ORF">V6N11_078289</name>
</gene>
<name>A0ABR2TFL0_9ROSI</name>
<dbReference type="EMBL" id="JBBPBN010000006">
    <property type="protein sequence ID" value="KAK9036281.1"/>
    <property type="molecule type" value="Genomic_DNA"/>
</dbReference>
<evidence type="ECO:0000256" key="1">
    <source>
        <dbReference type="ARBA" id="ARBA00008068"/>
    </source>
</evidence>
<comment type="similarity">
    <text evidence="1">Belongs to the IAA-amido conjugating enzyme family.</text>
</comment>
<feature type="signal peptide" evidence="3">
    <location>
        <begin position="1"/>
        <end position="15"/>
    </location>
</feature>
<proteinExistence type="inferred from homology"/>
<keyword evidence="2" id="KW-0436">Ligase</keyword>
<dbReference type="PANTHER" id="PTHR31901">
    <property type="entry name" value="GH3 DOMAIN-CONTAINING PROTEIN"/>
    <property type="match status" value="1"/>
</dbReference>
<feature type="domain" description="GH3 middle" evidence="4">
    <location>
        <begin position="118"/>
        <end position="187"/>
    </location>
</feature>
<evidence type="ECO:0000313" key="6">
    <source>
        <dbReference type="Proteomes" id="UP001396334"/>
    </source>
</evidence>
<evidence type="ECO:0000256" key="3">
    <source>
        <dbReference type="SAM" id="SignalP"/>
    </source>
</evidence>
<dbReference type="PANTHER" id="PTHR31901:SF96">
    <property type="entry name" value="INDOLE-3-ACETIC ACID-AMIDO SYNTHETASE GH3.1-RELATED"/>
    <property type="match status" value="1"/>
</dbReference>
<reference evidence="5 6" key="1">
    <citation type="journal article" date="2024" name="G3 (Bethesda)">
        <title>Genome assembly of Hibiscus sabdariffa L. provides insights into metabolisms of medicinal natural products.</title>
        <authorList>
            <person name="Kim T."/>
        </authorList>
    </citation>
    <scope>NUCLEOTIDE SEQUENCE [LARGE SCALE GENOMIC DNA]</scope>
    <source>
        <strain evidence="5">TK-2024</strain>
        <tissue evidence="5">Old leaves</tissue>
    </source>
</reference>
<dbReference type="Proteomes" id="UP001396334">
    <property type="component" value="Unassembled WGS sequence"/>
</dbReference>
<dbReference type="Pfam" id="PF23571">
    <property type="entry name" value="GH3_M"/>
    <property type="match status" value="1"/>
</dbReference>
<keyword evidence="3" id="KW-0732">Signal</keyword>